<dbReference type="InterPro" id="IPR001258">
    <property type="entry name" value="NHL_repeat"/>
</dbReference>
<name>A0ABU6Q2T7_9BACL</name>
<feature type="chain" id="PRO_5047062777" evidence="3">
    <location>
        <begin position="25"/>
        <end position="505"/>
    </location>
</feature>
<keyword evidence="3" id="KW-0732">Signal</keyword>
<dbReference type="PANTHER" id="PTHR13833">
    <property type="match status" value="1"/>
</dbReference>
<organism evidence="5 6">
    <name type="scientific">Paenibacillus chibensis</name>
    <dbReference type="NCBI Taxonomy" id="59846"/>
    <lineage>
        <taxon>Bacteria</taxon>
        <taxon>Bacillati</taxon>
        <taxon>Bacillota</taxon>
        <taxon>Bacilli</taxon>
        <taxon>Bacillales</taxon>
        <taxon>Paenibacillaceae</taxon>
        <taxon>Paenibacillus</taxon>
    </lineage>
</organism>
<evidence type="ECO:0000256" key="3">
    <source>
        <dbReference type="SAM" id="SignalP"/>
    </source>
</evidence>
<dbReference type="Gene3D" id="2.120.10.30">
    <property type="entry name" value="TolB, C-terminal domain"/>
    <property type="match status" value="2"/>
</dbReference>
<dbReference type="PANTHER" id="PTHR13833:SF71">
    <property type="entry name" value="NHL DOMAIN-CONTAINING PROTEIN"/>
    <property type="match status" value="1"/>
</dbReference>
<dbReference type="InterPro" id="IPR011042">
    <property type="entry name" value="6-blade_b-propeller_TolB-like"/>
</dbReference>
<reference evidence="5 6" key="1">
    <citation type="submission" date="2023-03" db="EMBL/GenBank/DDBJ databases">
        <title>Bacillus Genome Sequencing.</title>
        <authorList>
            <person name="Dunlap C."/>
        </authorList>
    </citation>
    <scope>NUCLEOTIDE SEQUENCE [LARGE SCALE GENOMIC DNA]</scope>
    <source>
        <strain evidence="5 6">NRS-52</strain>
    </source>
</reference>
<dbReference type="InterPro" id="IPR012854">
    <property type="entry name" value="Cu_amine_oxidase-like_N"/>
</dbReference>
<proteinExistence type="predicted"/>
<comment type="caution">
    <text evidence="5">The sequence shown here is derived from an EMBL/GenBank/DDBJ whole genome shotgun (WGS) entry which is preliminary data.</text>
</comment>
<evidence type="ECO:0000259" key="4">
    <source>
        <dbReference type="Pfam" id="PF07833"/>
    </source>
</evidence>
<dbReference type="PROSITE" id="PS51125">
    <property type="entry name" value="NHL"/>
    <property type="match status" value="1"/>
</dbReference>
<feature type="domain" description="Copper amine oxidase-like N-terminal" evidence="4">
    <location>
        <begin position="419"/>
        <end position="499"/>
    </location>
</feature>
<evidence type="ECO:0000313" key="6">
    <source>
        <dbReference type="Proteomes" id="UP001343257"/>
    </source>
</evidence>
<dbReference type="EMBL" id="JARTLD010000082">
    <property type="protein sequence ID" value="MED5020891.1"/>
    <property type="molecule type" value="Genomic_DNA"/>
</dbReference>
<dbReference type="Proteomes" id="UP001343257">
    <property type="component" value="Unassembled WGS sequence"/>
</dbReference>
<dbReference type="Pfam" id="PF07833">
    <property type="entry name" value="Cu_amine_oxidN1"/>
    <property type="match status" value="1"/>
</dbReference>
<protein>
    <submittedName>
        <fullName evidence="5">Copper amine oxidase</fullName>
    </submittedName>
</protein>
<evidence type="ECO:0000313" key="5">
    <source>
        <dbReference type="EMBL" id="MED5020891.1"/>
    </source>
</evidence>
<evidence type="ECO:0000256" key="1">
    <source>
        <dbReference type="ARBA" id="ARBA00022737"/>
    </source>
</evidence>
<feature type="repeat" description="NHL" evidence="2">
    <location>
        <begin position="125"/>
        <end position="155"/>
    </location>
</feature>
<keyword evidence="1" id="KW-0677">Repeat</keyword>
<gene>
    <name evidence="5" type="ORF">P9847_26880</name>
</gene>
<keyword evidence="6" id="KW-1185">Reference proteome</keyword>
<sequence>MQRYQKIGAAVFSLLMALSVPAFAFGEGSRQDHAWAEVKTLPDLPSLPGTGSGLALIPQEWRVTERSLLNADGSILLTDAVHHVIWKIKDENKSIFAGLELPLGYDEADRPKGALLDGAADHAYFNKPAGLAADGKGNVYVADAGNHAIRKIDTQGQVTTIAGDGVQGFQDGKGKEARFNAPEDVAAAQDSTIYVADTLNHVIRKIAVSGEVSTLNGRSSRVVEVYPGVVSPAGSYRDGALAQALFNEPSGLALDEKGNLYVSDTGNQAIRYIDFGAGTVSTVAGRVNPDDANGTKELYTEGGYADGNALQAEFHFPRGIAWVPSQQMLYVADSLNGVIRVIKDGVVHTLLGSLQGEAGKTDGTERNAKLDHPEGISVSPDGSGGWITGNGTRTWSIAQPPADRPSGEIAVAYESSWLSIQPEMKDGKTMVPLRDAAAGLGFAVASITKDKIELQQGDRHVFVERTDDAFTRENKLYVPVRLLAESLGKDVEWLSERRMLWIRDK</sequence>
<dbReference type="SUPFAM" id="SSF63829">
    <property type="entry name" value="Calcium-dependent phosphotriesterase"/>
    <property type="match status" value="1"/>
</dbReference>
<dbReference type="RefSeq" id="WP_328282309.1">
    <property type="nucleotide sequence ID" value="NZ_JARTLD010000082.1"/>
</dbReference>
<dbReference type="Gene3D" id="2.40.10.500">
    <property type="match status" value="1"/>
</dbReference>
<evidence type="ECO:0000256" key="2">
    <source>
        <dbReference type="PROSITE-ProRule" id="PRU00504"/>
    </source>
</evidence>
<feature type="signal peptide" evidence="3">
    <location>
        <begin position="1"/>
        <end position="24"/>
    </location>
</feature>
<accession>A0ABU6Q2T7</accession>
<dbReference type="Pfam" id="PF01436">
    <property type="entry name" value="NHL"/>
    <property type="match status" value="2"/>
</dbReference>